<protein>
    <submittedName>
        <fullName evidence="3">Uncharacterized protein</fullName>
    </submittedName>
</protein>
<evidence type="ECO:0000313" key="3">
    <source>
        <dbReference type="EMBL" id="PQK16502.1"/>
    </source>
</evidence>
<sequence>MLICIVKHCELNSHNMAKILDEMQKKGYEFTERAFRYDMLPRYTSLLILCLLCFSYSPFPFTFFSLHTSVLAILYSFRSQSLRFKSIAFLIMPEKSSRRWDATAHEALLFAMIEEFKPNKESITGIVGRLRAMGHDYTFHGVNQHIQKLRKARDTSALDGSGDSSKPATPRKATPRKTPTSTRKHKVETDEDADELGLDIKKEEDEKGSMATPSKRPKIDPDWKKSVFQNSEI</sequence>
<feature type="transmembrane region" description="Helical" evidence="2">
    <location>
        <begin position="46"/>
        <end position="75"/>
    </location>
</feature>
<comment type="caution">
    <text evidence="3">The sequence shown here is derived from an EMBL/GenBank/DDBJ whole genome shotgun (WGS) entry which is preliminary data.</text>
</comment>
<proteinExistence type="predicted"/>
<feature type="compositionally biased region" description="Basic and acidic residues" evidence="1">
    <location>
        <begin position="198"/>
        <end position="208"/>
    </location>
</feature>
<feature type="compositionally biased region" description="Low complexity" evidence="1">
    <location>
        <begin position="166"/>
        <end position="181"/>
    </location>
</feature>
<dbReference type="OrthoDB" id="4777826at2759"/>
<feature type="region of interest" description="Disordered" evidence="1">
    <location>
        <begin position="150"/>
        <end position="233"/>
    </location>
</feature>
<organism evidence="3 4">
    <name type="scientific">Beauveria bassiana</name>
    <name type="common">White muscardine disease fungus</name>
    <name type="synonym">Tritirachium shiotae</name>
    <dbReference type="NCBI Taxonomy" id="176275"/>
    <lineage>
        <taxon>Eukaryota</taxon>
        <taxon>Fungi</taxon>
        <taxon>Dikarya</taxon>
        <taxon>Ascomycota</taxon>
        <taxon>Pezizomycotina</taxon>
        <taxon>Sordariomycetes</taxon>
        <taxon>Hypocreomycetidae</taxon>
        <taxon>Hypocreales</taxon>
        <taxon>Cordycipitaceae</taxon>
        <taxon>Beauveria</taxon>
    </lineage>
</organism>
<dbReference type="EMBL" id="JRHA01000006">
    <property type="protein sequence ID" value="PQK16502.1"/>
    <property type="molecule type" value="Genomic_DNA"/>
</dbReference>
<evidence type="ECO:0000256" key="2">
    <source>
        <dbReference type="SAM" id="Phobius"/>
    </source>
</evidence>
<gene>
    <name evidence="3" type="ORF">BB8028_0006g08220</name>
</gene>
<reference evidence="3 4" key="1">
    <citation type="submission" date="2016-07" db="EMBL/GenBank/DDBJ databases">
        <title>Comparative genomics of the entomopathogenic fungus Beauveria bassiana.</title>
        <authorList>
            <person name="Valero Jimenez C.A."/>
            <person name="Zwaan B.J."/>
            <person name="Van Kan J.A."/>
            <person name="Takken W."/>
            <person name="Debets A.J."/>
            <person name="Schoustra S.E."/>
            <person name="Koenraadt C.J."/>
        </authorList>
    </citation>
    <scope>NUCLEOTIDE SEQUENCE [LARGE SCALE GENOMIC DNA]</scope>
    <source>
        <strain evidence="3 4">ARSEF 8028</strain>
    </source>
</reference>
<evidence type="ECO:0000256" key="1">
    <source>
        <dbReference type="SAM" id="MobiDB-lite"/>
    </source>
</evidence>
<keyword evidence="2" id="KW-1133">Transmembrane helix</keyword>
<keyword evidence="2" id="KW-0472">Membrane</keyword>
<accession>A0A2S7YKX6</accession>
<keyword evidence="2" id="KW-0812">Transmembrane</keyword>
<evidence type="ECO:0000313" key="4">
    <source>
        <dbReference type="Proteomes" id="UP000237441"/>
    </source>
</evidence>
<name>A0A2S7YKX6_BEABA</name>
<dbReference type="AlphaFoldDB" id="A0A2S7YKX6"/>
<dbReference type="Proteomes" id="UP000237441">
    <property type="component" value="Unassembled WGS sequence"/>
</dbReference>